<feature type="domain" description="HAT C-terminal dimerisation" evidence="1">
    <location>
        <begin position="229"/>
        <end position="272"/>
    </location>
</feature>
<proteinExistence type="predicted"/>
<dbReference type="EMBL" id="ANIY01000384">
    <property type="protein sequence ID" value="ETP53134.1"/>
    <property type="molecule type" value="Genomic_DNA"/>
</dbReference>
<dbReference type="InterPro" id="IPR008906">
    <property type="entry name" value="HATC_C_dom"/>
</dbReference>
<dbReference type="Pfam" id="PF05699">
    <property type="entry name" value="Dimer_Tnp_hAT"/>
    <property type="match status" value="1"/>
</dbReference>
<dbReference type="PANTHER" id="PTHR40866:SF1">
    <property type="entry name" value="BED-TYPE DOMAIN-CONTAINING PROTEIN"/>
    <property type="match status" value="1"/>
</dbReference>
<dbReference type="PANTHER" id="PTHR40866">
    <property type="entry name" value="BED-TYPE DOMAIN-CONTAINING PROTEIN"/>
    <property type="match status" value="1"/>
</dbReference>
<organism evidence="2 3">
    <name type="scientific">Phytophthora nicotianae P10297</name>
    <dbReference type="NCBI Taxonomy" id="1317064"/>
    <lineage>
        <taxon>Eukaryota</taxon>
        <taxon>Sar</taxon>
        <taxon>Stramenopiles</taxon>
        <taxon>Oomycota</taxon>
        <taxon>Peronosporomycetes</taxon>
        <taxon>Peronosporales</taxon>
        <taxon>Peronosporaceae</taxon>
        <taxon>Phytophthora</taxon>
    </lineage>
</organism>
<feature type="non-terminal residue" evidence="2">
    <location>
        <position position="1"/>
    </location>
</feature>
<evidence type="ECO:0000313" key="2">
    <source>
        <dbReference type="EMBL" id="ETP53134.1"/>
    </source>
</evidence>
<gene>
    <name evidence="2" type="ORF">F442_01950</name>
</gene>
<evidence type="ECO:0000259" key="1">
    <source>
        <dbReference type="Pfam" id="PF05699"/>
    </source>
</evidence>
<dbReference type="AlphaFoldDB" id="W3A3L7"/>
<comment type="caution">
    <text evidence="2">The sequence shown here is derived from an EMBL/GenBank/DDBJ whole genome shotgun (WGS) entry which is preliminary data.</text>
</comment>
<dbReference type="SUPFAM" id="SSF53098">
    <property type="entry name" value="Ribonuclease H-like"/>
    <property type="match status" value="1"/>
</dbReference>
<dbReference type="GO" id="GO:0046983">
    <property type="term" value="F:protein dimerization activity"/>
    <property type="evidence" value="ECO:0007669"/>
    <property type="project" value="InterPro"/>
</dbReference>
<evidence type="ECO:0000313" key="3">
    <source>
        <dbReference type="Proteomes" id="UP000018948"/>
    </source>
</evidence>
<dbReference type="InterPro" id="IPR012337">
    <property type="entry name" value="RNaseH-like_sf"/>
</dbReference>
<accession>W3A3L7</accession>
<dbReference type="Proteomes" id="UP000018948">
    <property type="component" value="Unassembled WGS sequence"/>
</dbReference>
<reference evidence="2 3" key="1">
    <citation type="submission" date="2013-11" db="EMBL/GenBank/DDBJ databases">
        <title>The Genome Sequence of Phytophthora parasitica P10297.</title>
        <authorList>
            <consortium name="The Broad Institute Genomics Platform"/>
            <person name="Russ C."/>
            <person name="Tyler B."/>
            <person name="Panabieres F."/>
            <person name="Shan W."/>
            <person name="Tripathy S."/>
            <person name="Grunwald N."/>
            <person name="Machado M."/>
            <person name="Johnson C.S."/>
            <person name="Walker B."/>
            <person name="Young S.K."/>
            <person name="Zeng Q."/>
            <person name="Gargeya S."/>
            <person name="Fitzgerald M."/>
            <person name="Haas B."/>
            <person name="Abouelleil A."/>
            <person name="Allen A.W."/>
            <person name="Alvarado L."/>
            <person name="Arachchi H.M."/>
            <person name="Berlin A.M."/>
            <person name="Chapman S.B."/>
            <person name="Gainer-Dewar J."/>
            <person name="Goldberg J."/>
            <person name="Griggs A."/>
            <person name="Gujja S."/>
            <person name="Hansen M."/>
            <person name="Howarth C."/>
            <person name="Imamovic A."/>
            <person name="Ireland A."/>
            <person name="Larimer J."/>
            <person name="McCowan C."/>
            <person name="Murphy C."/>
            <person name="Pearson M."/>
            <person name="Poon T.W."/>
            <person name="Priest M."/>
            <person name="Roberts A."/>
            <person name="Saif S."/>
            <person name="Shea T."/>
            <person name="Sisk P."/>
            <person name="Sykes S."/>
            <person name="Wortman J."/>
            <person name="Nusbaum C."/>
            <person name="Birren B."/>
        </authorList>
    </citation>
    <scope>NUCLEOTIDE SEQUENCE [LARGE SCALE GENOMIC DNA]</scope>
    <source>
        <strain evidence="2 3">P10297</strain>
    </source>
</reference>
<dbReference type="OrthoDB" id="110882at2759"/>
<name>W3A3L7_PHYNI</name>
<sequence>YIGRKEGAIPFIGCASHRFNLAVKDFLKTEDELITKVQALMAKLRTIKGRALLRRVSHLSPLMRNDTRWSSTYEMVERYLKLQPLIVQLGHNLLVEYEIQPLLLRRAEHERVKSLARDLEKFEGVTKELQKATLTLSAMRRLFDQVVKEFPAMKTRLAATAQIVNNPNLEQGLVKIQRRETVTIAERSACAEFKSTALERAPTREDRSDSIVKAAFKKTKVQKRSHYVDVAYIPPTSNECERFFSAAKLVLSDLRKSISPTKLEMLMCLQYNRELWDVSTVEQVRSRIGAN</sequence>
<protein>
    <recommendedName>
        <fullName evidence="1">HAT C-terminal dimerisation domain-containing protein</fullName>
    </recommendedName>
</protein>